<sequence>KPITDIADDIGISAKTVRKHLDRMMENRLASFSIQWMPHKNNFVTVFHIILNEGTDMNSTLKHINEKYSQNIAYCLNYSNIPNLITLHTWAKNTQDAQKIQEELHTEGFKDVIPHIFIDAKWFDCWVDQLLRTK</sequence>
<gene>
    <name evidence="1" type="ORF">S01H4_50308</name>
</gene>
<dbReference type="AlphaFoldDB" id="X1D3J0"/>
<reference evidence="1" key="1">
    <citation type="journal article" date="2014" name="Front. Microbiol.">
        <title>High frequency of phylogenetically diverse reductive dehalogenase-homologous genes in deep subseafloor sedimentary metagenomes.</title>
        <authorList>
            <person name="Kawai M."/>
            <person name="Futagami T."/>
            <person name="Toyoda A."/>
            <person name="Takaki Y."/>
            <person name="Nishi S."/>
            <person name="Hori S."/>
            <person name="Arai W."/>
            <person name="Tsubouchi T."/>
            <person name="Morono Y."/>
            <person name="Uchiyama I."/>
            <person name="Ito T."/>
            <person name="Fujiyama A."/>
            <person name="Inagaki F."/>
            <person name="Takami H."/>
        </authorList>
    </citation>
    <scope>NUCLEOTIDE SEQUENCE</scope>
    <source>
        <strain evidence="1">Expedition CK06-06</strain>
    </source>
</reference>
<name>X1D3J0_9ZZZZ</name>
<comment type="caution">
    <text evidence="1">The sequence shown here is derived from an EMBL/GenBank/DDBJ whole genome shotgun (WGS) entry which is preliminary data.</text>
</comment>
<organism evidence="1">
    <name type="scientific">marine sediment metagenome</name>
    <dbReference type="NCBI Taxonomy" id="412755"/>
    <lineage>
        <taxon>unclassified sequences</taxon>
        <taxon>metagenomes</taxon>
        <taxon>ecological metagenomes</taxon>
    </lineage>
</organism>
<proteinExistence type="predicted"/>
<dbReference type="EMBL" id="BART01028551">
    <property type="protein sequence ID" value="GAG91051.1"/>
    <property type="molecule type" value="Genomic_DNA"/>
</dbReference>
<protein>
    <recommendedName>
        <fullName evidence="2">HTH asnC-type domain-containing protein</fullName>
    </recommendedName>
</protein>
<accession>X1D3J0</accession>
<evidence type="ECO:0008006" key="2">
    <source>
        <dbReference type="Google" id="ProtNLM"/>
    </source>
</evidence>
<feature type="non-terminal residue" evidence="1">
    <location>
        <position position="1"/>
    </location>
</feature>
<evidence type="ECO:0000313" key="1">
    <source>
        <dbReference type="EMBL" id="GAG91051.1"/>
    </source>
</evidence>